<evidence type="ECO:0000313" key="12">
    <source>
        <dbReference type="Proteomes" id="UP000281028"/>
    </source>
</evidence>
<dbReference type="PANTHER" id="PTHR45745">
    <property type="entry name" value="PHOSPHOMANNOMUTASE 45A"/>
    <property type="match status" value="1"/>
</dbReference>
<dbReference type="PRINTS" id="PR00509">
    <property type="entry name" value="PGMPMM"/>
</dbReference>
<dbReference type="PANTHER" id="PTHR45745:SF1">
    <property type="entry name" value="PHOSPHOGLUCOMUTASE 2B-RELATED"/>
    <property type="match status" value="1"/>
</dbReference>
<protein>
    <submittedName>
        <fullName evidence="11">Phospho-sugar mutase</fullName>
    </submittedName>
</protein>
<dbReference type="GO" id="GO:0005975">
    <property type="term" value="P:carbohydrate metabolic process"/>
    <property type="evidence" value="ECO:0007669"/>
    <property type="project" value="InterPro"/>
</dbReference>
<dbReference type="PROSITE" id="PS00710">
    <property type="entry name" value="PGM_PMM"/>
    <property type="match status" value="1"/>
</dbReference>
<dbReference type="AlphaFoldDB" id="A0A433WMK6"/>
<evidence type="ECO:0000259" key="9">
    <source>
        <dbReference type="Pfam" id="PF02879"/>
    </source>
</evidence>
<dbReference type="InterPro" id="IPR005841">
    <property type="entry name" value="Alpha-D-phosphohexomutase_SF"/>
</dbReference>
<evidence type="ECO:0000256" key="7">
    <source>
        <dbReference type="RuleBase" id="RU004326"/>
    </source>
</evidence>
<keyword evidence="6" id="KW-0413">Isomerase</keyword>
<comment type="caution">
    <text evidence="11">The sequence shown here is derived from an EMBL/GenBank/DDBJ whole genome shotgun (WGS) entry which is preliminary data.</text>
</comment>
<evidence type="ECO:0000313" key="11">
    <source>
        <dbReference type="EMBL" id="NSL87783.1"/>
    </source>
</evidence>
<proteinExistence type="inferred from homology"/>
<evidence type="ECO:0000256" key="5">
    <source>
        <dbReference type="ARBA" id="ARBA00022842"/>
    </source>
</evidence>
<dbReference type="CDD" id="cd05799">
    <property type="entry name" value="PGM2"/>
    <property type="match status" value="1"/>
</dbReference>
<evidence type="ECO:0000256" key="1">
    <source>
        <dbReference type="ARBA" id="ARBA00001946"/>
    </source>
</evidence>
<dbReference type="InterPro" id="IPR005845">
    <property type="entry name" value="A-D-PHexomutase_a/b/a-II"/>
</dbReference>
<feature type="domain" description="Alpha-D-phosphohexomutase alpha/beta/alpha" evidence="9">
    <location>
        <begin position="206"/>
        <end position="309"/>
    </location>
</feature>
<dbReference type="InterPro" id="IPR005846">
    <property type="entry name" value="A-D-PHexomutase_a/b/a-III"/>
</dbReference>
<dbReference type="EMBL" id="RIAR02000001">
    <property type="protein sequence ID" value="NSL87783.1"/>
    <property type="molecule type" value="Genomic_DNA"/>
</dbReference>
<keyword evidence="12" id="KW-1185">Reference proteome</keyword>
<dbReference type="OrthoDB" id="9806956at2"/>
<comment type="cofactor">
    <cofactor evidence="1">
        <name>Mg(2+)</name>
        <dbReference type="ChEBI" id="CHEBI:18420"/>
    </cofactor>
</comment>
<dbReference type="SUPFAM" id="SSF55957">
    <property type="entry name" value="Phosphoglucomutase, C-terminal domain"/>
    <property type="match status" value="1"/>
</dbReference>
<reference evidence="11" key="1">
    <citation type="submission" date="2020-05" db="EMBL/GenBank/DDBJ databases">
        <title>Chitinophaga laudate sp. nov., isolated from a tropical peat swamp.</title>
        <authorList>
            <person name="Goh C.B.S."/>
            <person name="Lee M.S."/>
            <person name="Parimannan S."/>
            <person name="Pasbakhsh P."/>
            <person name="Yule C.M."/>
            <person name="Rajandas H."/>
            <person name="Loke S."/>
            <person name="Croft L."/>
            <person name="Tan J.B.L."/>
        </authorList>
    </citation>
    <scope>NUCLEOTIDE SEQUENCE</scope>
    <source>
        <strain evidence="11">Mgbs1</strain>
    </source>
</reference>
<keyword evidence="5 7" id="KW-0460">Magnesium</keyword>
<name>A0A433WMK6_9BACT</name>
<dbReference type="Gene3D" id="3.40.120.10">
    <property type="entry name" value="Alpha-D-Glucose-1,6-Bisphosphate, subunit A, domain 3"/>
    <property type="match status" value="3"/>
</dbReference>
<dbReference type="Pfam" id="PF02878">
    <property type="entry name" value="PGM_PMM_I"/>
    <property type="match status" value="1"/>
</dbReference>
<keyword evidence="4 7" id="KW-0479">Metal-binding</keyword>
<dbReference type="Proteomes" id="UP000281028">
    <property type="component" value="Unassembled WGS sequence"/>
</dbReference>
<accession>A0A433WMK6</accession>
<dbReference type="GO" id="GO:0006166">
    <property type="term" value="P:purine ribonucleoside salvage"/>
    <property type="evidence" value="ECO:0007669"/>
    <property type="project" value="TreeGrafter"/>
</dbReference>
<dbReference type="GO" id="GO:0000287">
    <property type="term" value="F:magnesium ion binding"/>
    <property type="evidence" value="ECO:0007669"/>
    <property type="project" value="InterPro"/>
</dbReference>
<evidence type="ECO:0000259" key="8">
    <source>
        <dbReference type="Pfam" id="PF02878"/>
    </source>
</evidence>
<evidence type="ECO:0000256" key="2">
    <source>
        <dbReference type="ARBA" id="ARBA00010231"/>
    </source>
</evidence>
<comment type="similarity">
    <text evidence="2 7">Belongs to the phosphohexose mutase family.</text>
</comment>
<dbReference type="InterPro" id="IPR005844">
    <property type="entry name" value="A-D-PHexomutase_a/b/a-I"/>
</dbReference>
<evidence type="ECO:0000259" key="10">
    <source>
        <dbReference type="Pfam" id="PF02880"/>
    </source>
</evidence>
<dbReference type="GO" id="GO:0008973">
    <property type="term" value="F:phosphopentomutase activity"/>
    <property type="evidence" value="ECO:0007669"/>
    <property type="project" value="TreeGrafter"/>
</dbReference>
<evidence type="ECO:0000256" key="6">
    <source>
        <dbReference type="ARBA" id="ARBA00023235"/>
    </source>
</evidence>
<gene>
    <name evidence="11" type="ORF">ECE50_013125</name>
</gene>
<keyword evidence="3" id="KW-0597">Phosphoprotein</keyword>
<feature type="domain" description="Alpha-D-phosphohexomutase alpha/beta/alpha" evidence="10">
    <location>
        <begin position="321"/>
        <end position="443"/>
    </location>
</feature>
<evidence type="ECO:0000256" key="3">
    <source>
        <dbReference type="ARBA" id="ARBA00022553"/>
    </source>
</evidence>
<feature type="domain" description="Alpha-D-phosphohexomutase alpha/beta/alpha" evidence="8">
    <location>
        <begin position="45"/>
        <end position="183"/>
    </location>
</feature>
<dbReference type="Pfam" id="PF02880">
    <property type="entry name" value="PGM_PMM_III"/>
    <property type="match status" value="1"/>
</dbReference>
<dbReference type="SUPFAM" id="SSF53738">
    <property type="entry name" value="Phosphoglucomutase, first 3 domains"/>
    <property type="match status" value="3"/>
</dbReference>
<sequence length="575" mass="64033">MDTTIQNKVAQWLNGNYDADTIAAVRKLQEGNPDELNDAFYRNLEFGTGGLRGIMGVGTNRMNKYTVGMATQGFANYLKQAFPKEEIKVALAHDSRNNSRFFAETAANVFAANGIKVFLFESLRPTPELSFTIRHLHCHGGVVLTASHNPKEYNGYKAYWNDGAQLVPPHDKNVIREVENISSPDEVKWSGGESNITLIGNEIDEAYLSELQSLSINPEINREQHDLKIVYTPIHGTGITMVPEILKRFGFTNVTIVEEQATPNGNFPTVVYPNPEESEAMSLGLKKAKELDADILLGTDPDADRVGIAVKDLKGNWVLLNGNQTGVLLFNYIVEGRKQKGLQQPNDFIAKTVVTSDLIDVFAAKNNISCYNTLTGFKWIADLIRRKEPQERFICGGEESYGYMIGNNIRDKDAVSSVAMICEMAAFARSQGKSLFELLINIYLRYGYYKEHLISITKKGMRGAEEIAEMMRGYRENPPASINGSAVVTLYDYQLQQVKDIRTGEIKALDLPKSNVLQFVLASGDKISARPSGTEPKIKFYFSVNAPLDSVENFDKVTAELDKKIDGIISDLHLK</sequence>
<dbReference type="InterPro" id="IPR036900">
    <property type="entry name" value="A-D-PHexomutase_C_sf"/>
</dbReference>
<organism evidence="11 12">
    <name type="scientific">Chitinophaga solisilvae</name>
    <dbReference type="NCBI Taxonomy" id="1233460"/>
    <lineage>
        <taxon>Bacteria</taxon>
        <taxon>Pseudomonadati</taxon>
        <taxon>Bacteroidota</taxon>
        <taxon>Chitinophagia</taxon>
        <taxon>Chitinophagales</taxon>
        <taxon>Chitinophagaceae</taxon>
        <taxon>Chitinophaga</taxon>
    </lineage>
</organism>
<dbReference type="InterPro" id="IPR016066">
    <property type="entry name" value="A-D-PHexomutase_CS"/>
</dbReference>
<dbReference type="InterPro" id="IPR016055">
    <property type="entry name" value="A-D-PHexomutase_a/b/a-I/II/III"/>
</dbReference>
<evidence type="ECO:0000256" key="4">
    <source>
        <dbReference type="ARBA" id="ARBA00022723"/>
    </source>
</evidence>
<dbReference type="Pfam" id="PF02879">
    <property type="entry name" value="PGM_PMM_II"/>
    <property type="match status" value="1"/>
</dbReference>